<sequence length="880" mass="95118">MRLSSVSCLAIASSLGLGFSLPAAAQTTGPTEELPTVSSDTIVVQGTRERGVTIGNIVPDTVLDESDIASYGVSSLAELLAEIEAETGSSRGRSGGGGPVVLLNGRRISGFREIGRYPPNAVERIEILPEEAALQYGYRADQRVINVILKKDFSTKTADFEMRGPTAGGSVETEYDLGRFVIDGTQRWNISGEYEVTPPLLESERSVTRTDSAQPYDATGNITAAMLGAEIDPALSAMAGETVTVAAVPTGVTMPGVSDFAAGANQPNETDVSDFRSLRGESEKLEVEASIARDLNDVWGVTLSGGFEYNQSQSLQGLAGVNLTVPSASPFNPFSDDISVYRYANELGALMRETDQFTGKLGLTANGRRNRWDTTITANANFSTQETETDRRVDTSSIQALLDSSDAATNPYTVSLTELQTDRAETNTTSYDATIVMTGPVLDLDAGEVRTTLTGEVTSRNLDSSDTVSGVKSDTDLSRQTYSLRSSLDFPIFYVEDEENWGFGNFNINLNGAIDDYSDFGTLYTYGYGLTWQPRKQLRVIASVTEEEGAPSIAQLGDPRQITENSRTYDYVSGETVFATVATGGNPDLQADHRRVMKIGLNFKPFEESEFSIRSDYTDNLIEDPINSIGAASAEIQAALPERFIRNDMGDLIFVDATPFNFAESQRRDIRTGLTWSKRLGASQQGGAQGGNRPSGGGGRGPRAGGRPPGGGGGMRREIPGRVRISLFHTYALEDRILIREGLDEFDLLEGSAIGSGGGQSRNQLNLRTNVFNKGVGVSLNANWEEGTEVIDINGDPSGDLSFSALTTVNLRIFLDLNQRTKLIEKYPLLKDTHVSLFSQNIFDEKREVRDGNGETPGQYQPDLIDPVGRTVGVFVRKSF</sequence>
<accession>A0A371REX8</accession>
<reference evidence="6 7" key="1">
    <citation type="submission" date="2018-08" db="EMBL/GenBank/DDBJ databases">
        <title>Parvularcula sp. SM1705, isolated from surface water of the South Sea China.</title>
        <authorList>
            <person name="Sun L."/>
        </authorList>
    </citation>
    <scope>NUCLEOTIDE SEQUENCE [LARGE SCALE GENOMIC DNA]</scope>
    <source>
        <strain evidence="6 7">SM1705</strain>
    </source>
</reference>
<evidence type="ECO:0000256" key="3">
    <source>
        <dbReference type="ARBA" id="ARBA00023237"/>
    </source>
</evidence>
<keyword evidence="3" id="KW-0998">Cell outer membrane</keyword>
<proteinExistence type="predicted"/>
<evidence type="ECO:0000256" key="5">
    <source>
        <dbReference type="SAM" id="SignalP"/>
    </source>
</evidence>
<dbReference type="InterPro" id="IPR010916">
    <property type="entry name" value="TonB_box_CS"/>
</dbReference>
<dbReference type="SUPFAM" id="SSF56935">
    <property type="entry name" value="Porins"/>
    <property type="match status" value="1"/>
</dbReference>
<comment type="subcellular location">
    <subcellularLocation>
        <location evidence="1">Cell outer membrane</location>
    </subcellularLocation>
</comment>
<dbReference type="RefSeq" id="WP_116390639.1">
    <property type="nucleotide sequence ID" value="NZ_QUQO01000001.1"/>
</dbReference>
<organism evidence="6 7">
    <name type="scientific">Parvularcula marina</name>
    <dbReference type="NCBI Taxonomy" id="2292771"/>
    <lineage>
        <taxon>Bacteria</taxon>
        <taxon>Pseudomonadati</taxon>
        <taxon>Pseudomonadota</taxon>
        <taxon>Alphaproteobacteria</taxon>
        <taxon>Parvularculales</taxon>
        <taxon>Parvularculaceae</taxon>
        <taxon>Parvularcula</taxon>
    </lineage>
</organism>
<dbReference type="OrthoDB" id="7224136at2"/>
<feature type="region of interest" description="Disordered" evidence="4">
    <location>
        <begin position="677"/>
        <end position="718"/>
    </location>
</feature>
<evidence type="ECO:0008006" key="8">
    <source>
        <dbReference type="Google" id="ProtNLM"/>
    </source>
</evidence>
<dbReference type="InterPro" id="IPR037066">
    <property type="entry name" value="Plug_dom_sf"/>
</dbReference>
<comment type="caution">
    <text evidence="6">The sequence shown here is derived from an EMBL/GenBank/DDBJ whole genome shotgun (WGS) entry which is preliminary data.</text>
</comment>
<evidence type="ECO:0000313" key="6">
    <source>
        <dbReference type="EMBL" id="RFB04011.1"/>
    </source>
</evidence>
<dbReference type="GO" id="GO:0009279">
    <property type="term" value="C:cell outer membrane"/>
    <property type="evidence" value="ECO:0007669"/>
    <property type="project" value="UniProtKB-SubCell"/>
</dbReference>
<feature type="signal peptide" evidence="5">
    <location>
        <begin position="1"/>
        <end position="25"/>
    </location>
</feature>
<dbReference type="Proteomes" id="UP000264589">
    <property type="component" value="Unassembled WGS sequence"/>
</dbReference>
<dbReference type="InParanoid" id="A0A371REX8"/>
<feature type="chain" id="PRO_5016622830" description="TonB-dependent receptor" evidence="5">
    <location>
        <begin position="26"/>
        <end position="880"/>
    </location>
</feature>
<protein>
    <recommendedName>
        <fullName evidence="8">TonB-dependent receptor</fullName>
    </recommendedName>
</protein>
<evidence type="ECO:0000256" key="2">
    <source>
        <dbReference type="ARBA" id="ARBA00023136"/>
    </source>
</evidence>
<feature type="compositionally biased region" description="Gly residues" evidence="4">
    <location>
        <begin position="687"/>
        <end position="714"/>
    </location>
</feature>
<keyword evidence="5" id="KW-0732">Signal</keyword>
<dbReference type="Gene3D" id="2.40.170.20">
    <property type="entry name" value="TonB-dependent receptor, beta-barrel domain"/>
    <property type="match status" value="1"/>
</dbReference>
<gene>
    <name evidence="6" type="ORF">DX908_01150</name>
</gene>
<evidence type="ECO:0000256" key="4">
    <source>
        <dbReference type="SAM" id="MobiDB-lite"/>
    </source>
</evidence>
<dbReference type="InterPro" id="IPR036942">
    <property type="entry name" value="Beta-barrel_TonB_sf"/>
</dbReference>
<dbReference type="EMBL" id="QUQO01000001">
    <property type="protein sequence ID" value="RFB04011.1"/>
    <property type="molecule type" value="Genomic_DNA"/>
</dbReference>
<dbReference type="AlphaFoldDB" id="A0A371REX8"/>
<keyword evidence="7" id="KW-1185">Reference proteome</keyword>
<keyword evidence="2" id="KW-0472">Membrane</keyword>
<dbReference type="PANTHER" id="PTHR47234">
    <property type="match status" value="1"/>
</dbReference>
<dbReference type="PROSITE" id="PS00430">
    <property type="entry name" value="TONB_DEPENDENT_REC_1"/>
    <property type="match status" value="1"/>
</dbReference>
<evidence type="ECO:0000256" key="1">
    <source>
        <dbReference type="ARBA" id="ARBA00004442"/>
    </source>
</evidence>
<evidence type="ECO:0000313" key="7">
    <source>
        <dbReference type="Proteomes" id="UP000264589"/>
    </source>
</evidence>
<dbReference type="PANTHER" id="PTHR47234:SF1">
    <property type="entry name" value="TONB-DEPENDENT RECEPTOR"/>
    <property type="match status" value="1"/>
</dbReference>
<dbReference type="Gene3D" id="2.170.130.10">
    <property type="entry name" value="TonB-dependent receptor, plug domain"/>
    <property type="match status" value="1"/>
</dbReference>
<name>A0A371REX8_9PROT</name>